<evidence type="ECO:0000256" key="1">
    <source>
        <dbReference type="ARBA" id="ARBA00022441"/>
    </source>
</evidence>
<proteinExistence type="predicted"/>
<protein>
    <submittedName>
        <fullName evidence="3">Kelch motif</fullName>
    </submittedName>
</protein>
<accession>A0A833WA66</accession>
<dbReference type="SUPFAM" id="SSF50965">
    <property type="entry name" value="Galactose oxidase, central domain"/>
    <property type="match status" value="1"/>
</dbReference>
<dbReference type="EMBL" id="JAACNO010000923">
    <property type="protein sequence ID" value="KAF4144007.1"/>
    <property type="molecule type" value="Genomic_DNA"/>
</dbReference>
<evidence type="ECO:0000313" key="5">
    <source>
        <dbReference type="Proteomes" id="UP000602510"/>
    </source>
</evidence>
<organism evidence="3 5">
    <name type="scientific">Phytophthora infestans</name>
    <name type="common">Potato late blight agent</name>
    <name type="synonym">Botrytis infestans</name>
    <dbReference type="NCBI Taxonomy" id="4787"/>
    <lineage>
        <taxon>Eukaryota</taxon>
        <taxon>Sar</taxon>
        <taxon>Stramenopiles</taxon>
        <taxon>Oomycota</taxon>
        <taxon>Peronosporomycetes</taxon>
        <taxon>Peronosporales</taxon>
        <taxon>Peronosporaceae</taxon>
        <taxon>Phytophthora</taxon>
    </lineage>
</organism>
<gene>
    <name evidence="3" type="ORF">GN244_ATG13426</name>
    <name evidence="4" type="ORF">GN958_ATG06800</name>
</gene>
<dbReference type="InterPro" id="IPR011043">
    <property type="entry name" value="Gal_Oxase/kelch_b-propeller"/>
</dbReference>
<sequence length="359" mass="39071">MASTIQEEAVEHPRVFLIDHLSVDGGRKPAARGGATLTQISETGAVYLVGGANREGASFGDAHHFDLDTRKWTLLEPSRGSLPPRSGHSAVAIGSKIYVFGGLDAAKSEIYSDVHTFDTQTCSWTKATTEGEPPLPRNAHAAIALPPTGAPREPRRMLIYGGSSPECGAFNDLYLLHIPADVSEPLRWEKCASEGELPEARELHCALLQFETSICFAGGRNLDGKVCTDMAMLNFSYWTWQLVPMCEWNRCSLAADVVDGELIAFGGWDGGRICGDCCRYSDAEESWIPVETADAKEKEPAEPSTTDIPERFGHCGTTVWLHETSKAAEKDRRQGLLIFGGMNAQSDLNDLVLITQSQN</sequence>
<dbReference type="Gene3D" id="2.120.10.80">
    <property type="entry name" value="Kelch-type beta propeller"/>
    <property type="match status" value="2"/>
</dbReference>
<reference evidence="3" key="1">
    <citation type="submission" date="2020-04" db="EMBL/GenBank/DDBJ databases">
        <title>Hybrid Assembly of Korean Phytophthora infestans isolates.</title>
        <authorList>
            <person name="Prokchorchik M."/>
            <person name="Lee Y."/>
            <person name="Seo J."/>
            <person name="Cho J.-H."/>
            <person name="Park Y.-E."/>
            <person name="Jang D.-C."/>
            <person name="Im J.-S."/>
            <person name="Choi J.-G."/>
            <person name="Park H.-J."/>
            <person name="Lee G.-B."/>
            <person name="Lee Y.-G."/>
            <person name="Hong S.-Y."/>
            <person name="Cho K."/>
            <person name="Sohn K.H."/>
        </authorList>
    </citation>
    <scope>NUCLEOTIDE SEQUENCE</scope>
    <source>
        <strain evidence="3">KR_1_A1</strain>
        <strain evidence="4">KR_2_A2</strain>
    </source>
</reference>
<keyword evidence="5" id="KW-1185">Reference proteome</keyword>
<keyword evidence="1" id="KW-0880">Kelch repeat</keyword>
<dbReference type="AlphaFoldDB" id="A0A833WA66"/>
<dbReference type="InterPro" id="IPR015915">
    <property type="entry name" value="Kelch-typ_b-propeller"/>
</dbReference>
<dbReference type="Pfam" id="PF24681">
    <property type="entry name" value="Kelch_KLHDC2_KLHL20_DRC7"/>
    <property type="match status" value="2"/>
</dbReference>
<dbReference type="EMBL" id="WSZM01000357">
    <property type="protein sequence ID" value="KAF4034612.1"/>
    <property type="molecule type" value="Genomic_DNA"/>
</dbReference>
<comment type="caution">
    <text evidence="3">The sequence shown here is derived from an EMBL/GenBank/DDBJ whole genome shotgun (WGS) entry which is preliminary data.</text>
</comment>
<dbReference type="Proteomes" id="UP000704712">
    <property type="component" value="Unassembled WGS sequence"/>
</dbReference>
<evidence type="ECO:0000256" key="2">
    <source>
        <dbReference type="ARBA" id="ARBA00022737"/>
    </source>
</evidence>
<name>A0A833WA66_PHYIN</name>
<dbReference type="Proteomes" id="UP000602510">
    <property type="component" value="Unassembled WGS sequence"/>
</dbReference>
<dbReference type="PANTHER" id="PTHR46093">
    <property type="entry name" value="ACYL-COA-BINDING DOMAIN-CONTAINING PROTEIN 5"/>
    <property type="match status" value="1"/>
</dbReference>
<dbReference type="PANTHER" id="PTHR46093:SF18">
    <property type="entry name" value="FIBRONECTIN TYPE-III DOMAIN-CONTAINING PROTEIN"/>
    <property type="match status" value="1"/>
</dbReference>
<evidence type="ECO:0000313" key="3">
    <source>
        <dbReference type="EMBL" id="KAF4034612.1"/>
    </source>
</evidence>
<keyword evidence="2" id="KW-0677">Repeat</keyword>
<evidence type="ECO:0000313" key="4">
    <source>
        <dbReference type="EMBL" id="KAF4144007.1"/>
    </source>
</evidence>